<reference evidence="3 4" key="1">
    <citation type="journal article" date="2012" name="New Phytol.">
        <title>Insight into trade-off between wood decay and parasitism from the genome of a fungal forest pathogen.</title>
        <authorList>
            <person name="Olson A."/>
            <person name="Aerts A."/>
            <person name="Asiegbu F."/>
            <person name="Belbahri L."/>
            <person name="Bouzid O."/>
            <person name="Broberg A."/>
            <person name="Canback B."/>
            <person name="Coutinho P.M."/>
            <person name="Cullen D."/>
            <person name="Dalman K."/>
            <person name="Deflorio G."/>
            <person name="van Diepen L.T."/>
            <person name="Dunand C."/>
            <person name="Duplessis S."/>
            <person name="Durling M."/>
            <person name="Gonthier P."/>
            <person name="Grimwood J."/>
            <person name="Fossdal C.G."/>
            <person name="Hansson D."/>
            <person name="Henrissat B."/>
            <person name="Hietala A."/>
            <person name="Himmelstrand K."/>
            <person name="Hoffmeister D."/>
            <person name="Hogberg N."/>
            <person name="James T.Y."/>
            <person name="Karlsson M."/>
            <person name="Kohler A."/>
            <person name="Kues U."/>
            <person name="Lee Y.H."/>
            <person name="Lin Y.C."/>
            <person name="Lind M."/>
            <person name="Lindquist E."/>
            <person name="Lombard V."/>
            <person name="Lucas S."/>
            <person name="Lunden K."/>
            <person name="Morin E."/>
            <person name="Murat C."/>
            <person name="Park J."/>
            <person name="Raffaello T."/>
            <person name="Rouze P."/>
            <person name="Salamov A."/>
            <person name="Schmutz J."/>
            <person name="Solheim H."/>
            <person name="Stahlberg J."/>
            <person name="Velez H."/>
            <person name="de Vries R.P."/>
            <person name="Wiebenga A."/>
            <person name="Woodward S."/>
            <person name="Yakovlev I."/>
            <person name="Garbelotto M."/>
            <person name="Martin F."/>
            <person name="Grigoriev I.V."/>
            <person name="Stenlid J."/>
        </authorList>
    </citation>
    <scope>NUCLEOTIDE SEQUENCE [LARGE SCALE GENOMIC DNA]</scope>
    <source>
        <strain evidence="3 4">TC 32-1</strain>
    </source>
</reference>
<feature type="region of interest" description="Disordered" evidence="1">
    <location>
        <begin position="29"/>
        <end position="61"/>
    </location>
</feature>
<dbReference type="SMART" id="SM00271">
    <property type="entry name" value="DnaJ"/>
    <property type="match status" value="1"/>
</dbReference>
<dbReference type="GO" id="GO:0006457">
    <property type="term" value="P:protein folding"/>
    <property type="evidence" value="ECO:0007669"/>
    <property type="project" value="InterPro"/>
</dbReference>
<dbReference type="CDD" id="cd06257">
    <property type="entry name" value="DnaJ"/>
    <property type="match status" value="1"/>
</dbReference>
<dbReference type="GeneID" id="20677147"/>
<feature type="compositionally biased region" description="Polar residues" evidence="1">
    <location>
        <begin position="294"/>
        <end position="305"/>
    </location>
</feature>
<feature type="region of interest" description="Disordered" evidence="1">
    <location>
        <begin position="150"/>
        <end position="635"/>
    </location>
</feature>
<dbReference type="OrthoDB" id="10250354at2759"/>
<evidence type="ECO:0000256" key="1">
    <source>
        <dbReference type="SAM" id="MobiDB-lite"/>
    </source>
</evidence>
<dbReference type="SUPFAM" id="SSF49493">
    <property type="entry name" value="HSP40/DnaJ peptide-binding domain"/>
    <property type="match status" value="1"/>
</dbReference>
<organism evidence="3 4">
    <name type="scientific">Heterobasidion irregulare (strain TC 32-1)</name>
    <dbReference type="NCBI Taxonomy" id="747525"/>
    <lineage>
        <taxon>Eukaryota</taxon>
        <taxon>Fungi</taxon>
        <taxon>Dikarya</taxon>
        <taxon>Basidiomycota</taxon>
        <taxon>Agaricomycotina</taxon>
        <taxon>Agaricomycetes</taxon>
        <taxon>Russulales</taxon>
        <taxon>Bondarzewiaceae</taxon>
        <taxon>Heterobasidion</taxon>
        <taxon>Heterobasidion annosum species complex</taxon>
    </lineage>
</organism>
<evidence type="ECO:0000313" key="4">
    <source>
        <dbReference type="Proteomes" id="UP000030671"/>
    </source>
</evidence>
<feature type="compositionally biased region" description="Basic and acidic residues" evidence="1">
    <location>
        <begin position="709"/>
        <end position="720"/>
    </location>
</feature>
<feature type="compositionally biased region" description="Low complexity" evidence="1">
    <location>
        <begin position="263"/>
        <end position="272"/>
    </location>
</feature>
<accession>W4JS20</accession>
<dbReference type="GO" id="GO:0051082">
    <property type="term" value="F:unfolded protein binding"/>
    <property type="evidence" value="ECO:0007669"/>
    <property type="project" value="InterPro"/>
</dbReference>
<feature type="compositionally biased region" description="Low complexity" evidence="1">
    <location>
        <begin position="234"/>
        <end position="244"/>
    </location>
</feature>
<dbReference type="RefSeq" id="XP_009552465.1">
    <property type="nucleotide sequence ID" value="XM_009554170.1"/>
</dbReference>
<gene>
    <name evidence="3" type="ORF">HETIRDRAFT_461178</name>
</gene>
<feature type="compositionally biased region" description="Pro residues" evidence="1">
    <location>
        <begin position="41"/>
        <end position="50"/>
    </location>
</feature>
<dbReference type="GO" id="GO:0030544">
    <property type="term" value="F:Hsp70 protein binding"/>
    <property type="evidence" value="ECO:0007669"/>
    <property type="project" value="InterPro"/>
</dbReference>
<dbReference type="InterPro" id="IPR001623">
    <property type="entry name" value="DnaJ_domain"/>
</dbReference>
<feature type="compositionally biased region" description="Low complexity" evidence="1">
    <location>
        <begin position="425"/>
        <end position="436"/>
    </location>
</feature>
<dbReference type="STRING" id="747525.W4JS20"/>
<feature type="compositionally biased region" description="Basic residues" evidence="1">
    <location>
        <begin position="181"/>
        <end position="196"/>
    </location>
</feature>
<evidence type="ECO:0000313" key="3">
    <source>
        <dbReference type="EMBL" id="ETW76264.1"/>
    </source>
</evidence>
<proteinExistence type="predicted"/>
<dbReference type="InterPro" id="IPR008971">
    <property type="entry name" value="HSP40/DnaJ_pept-bd"/>
</dbReference>
<dbReference type="AlphaFoldDB" id="W4JS20"/>
<feature type="compositionally biased region" description="Low complexity" evidence="1">
    <location>
        <begin position="30"/>
        <end position="40"/>
    </location>
</feature>
<keyword evidence="4" id="KW-1185">Reference proteome</keyword>
<dbReference type="Gene3D" id="1.10.287.110">
    <property type="entry name" value="DnaJ domain"/>
    <property type="match status" value="1"/>
</dbReference>
<dbReference type="PANTHER" id="PTHR43888">
    <property type="entry name" value="DNAJ-LIKE-2, ISOFORM A-RELATED"/>
    <property type="match status" value="1"/>
</dbReference>
<dbReference type="PROSITE" id="PS50076">
    <property type="entry name" value="DNAJ_2"/>
    <property type="match status" value="1"/>
</dbReference>
<name>W4JS20_HETIT</name>
<protein>
    <recommendedName>
        <fullName evidence="2">J domain-containing protein</fullName>
    </recommendedName>
</protein>
<dbReference type="InterPro" id="IPR036869">
    <property type="entry name" value="J_dom_sf"/>
</dbReference>
<dbReference type="Proteomes" id="UP000030671">
    <property type="component" value="Unassembled WGS sequence"/>
</dbReference>
<dbReference type="InParanoid" id="W4JS20"/>
<sequence>MLEATTSHLTASASQRFVTACYSRPPQILPADSSPSSSPASFPPAYPTLPPRFTTSHPPLSSSPLSLALRVPFTLQEQERSYDPADMPVPTYTTTTSDAFAVLGVAPDASESEVKLAYKKMALKWHPDRHLDDKDDATQRFIEIHDAYRMLTEPKHPPSPPKKASNPKHSKKSAEDPPPRPKSRNKKKADRKKGWKKSPGPSHATMPEEAPAENSPGAHSATMPESKDVSQQPTTATASASTDALPRKSPGPRFEPMPEDSPESSSNNPLLDGVRPKPSPRPRFSTAPEDAQTTKKSPGPRQSTLPDHGPSAKSPGPRQSALPDDRRTRKSPGPRHSTLPDHGPAKKSPGPRQSTLPDDRRRAKSPGPRRSTLPDDRRHTRSPGPRQSTLHDHGPTKAPPGPKLSTLPDDRRTTKSPGPRHAPMANAKHNSSSKASPGPRYAAMPGETRSKASPAPRFAAMAEDRTSKKSPGPRNAAMPNDAPSKKSPGPRFAAMPDDHRSSKKSPGPRYATVPNIASSRKSPGPRFSTMPDEYLPAGRKSSGPRFASESEEHLASGRKSPGPHFASTPSHRPNKLRKSPSPRNATLPDEHLYPPGLSQPDNNGYHHAAQPSSRPPSKPAHSHTNDYAKGSSRSDPGHNFSFGFNFIRSHSKNATSNGRESSFSDYVHVDLSDIPLSPTPKPVPPYHFSTALPHSHSYRPPPSSHHRDRPHDEHDRYPDHRRTRSAYSPGDRHTKEWVFTLDCTLEELYCGTKQRYRISQPYPDKRATDTVDINIPPGTLPGTRVPISLPSQRLTFVVNELPHPHFIRVRSHSPAHSYDFHEPPVTTLSETPNTSPHLAMCVEMPYSFLEDSYPVVRGPPGSISFAGPSGAMLRVMLPRTLVEASDGTCVKGQGMPIYDSNARRVVGYGDLFIRWDLFVPGSERRESKWTSIKKAMQFSF</sequence>
<dbReference type="eggNOG" id="KOG0714">
    <property type="taxonomic scope" value="Eukaryota"/>
</dbReference>
<dbReference type="SUPFAM" id="SSF46565">
    <property type="entry name" value="Chaperone J-domain"/>
    <property type="match status" value="1"/>
</dbReference>
<dbReference type="HOGENOM" id="CLU_312163_0_0_1"/>
<dbReference type="PRINTS" id="PR00625">
    <property type="entry name" value="JDOMAIN"/>
</dbReference>
<feature type="region of interest" description="Disordered" evidence="1">
    <location>
        <begin position="678"/>
        <end position="729"/>
    </location>
</feature>
<dbReference type="KEGG" id="hir:HETIRDRAFT_461178"/>
<feature type="domain" description="J" evidence="2">
    <location>
        <begin position="98"/>
        <end position="156"/>
    </location>
</feature>
<dbReference type="Gene3D" id="2.60.260.20">
    <property type="entry name" value="Urease metallochaperone UreE, N-terminal domain"/>
    <property type="match status" value="1"/>
</dbReference>
<dbReference type="EMBL" id="KI925465">
    <property type="protein sequence ID" value="ETW76264.1"/>
    <property type="molecule type" value="Genomic_DNA"/>
</dbReference>
<dbReference type="Pfam" id="PF00226">
    <property type="entry name" value="DnaJ"/>
    <property type="match status" value="1"/>
</dbReference>
<evidence type="ECO:0000259" key="2">
    <source>
        <dbReference type="PROSITE" id="PS50076"/>
    </source>
</evidence>
<dbReference type="InterPro" id="IPR044713">
    <property type="entry name" value="DNJA1/2-like"/>
</dbReference>